<evidence type="ECO:0000313" key="3">
    <source>
        <dbReference type="Proteomes" id="UP001208570"/>
    </source>
</evidence>
<accession>A0AAD9MUF8</accession>
<protein>
    <submittedName>
        <fullName evidence="2">Uncharacterized protein</fullName>
    </submittedName>
</protein>
<keyword evidence="3" id="KW-1185">Reference proteome</keyword>
<evidence type="ECO:0000256" key="1">
    <source>
        <dbReference type="SAM" id="MobiDB-lite"/>
    </source>
</evidence>
<feature type="region of interest" description="Disordered" evidence="1">
    <location>
        <begin position="59"/>
        <end position="150"/>
    </location>
</feature>
<feature type="compositionally biased region" description="Polar residues" evidence="1">
    <location>
        <begin position="110"/>
        <end position="132"/>
    </location>
</feature>
<dbReference type="AlphaFoldDB" id="A0AAD9MUF8"/>
<reference evidence="2" key="1">
    <citation type="journal article" date="2023" name="Mol. Biol. Evol.">
        <title>Third-Generation Sequencing Reveals the Adaptive Role of the Epigenome in Three Deep-Sea Polychaetes.</title>
        <authorList>
            <person name="Perez M."/>
            <person name="Aroh O."/>
            <person name="Sun Y."/>
            <person name="Lan Y."/>
            <person name="Juniper S.K."/>
            <person name="Young C.R."/>
            <person name="Angers B."/>
            <person name="Qian P.Y."/>
        </authorList>
    </citation>
    <scope>NUCLEOTIDE SEQUENCE</scope>
    <source>
        <strain evidence="2">P08H-3</strain>
    </source>
</reference>
<comment type="caution">
    <text evidence="2">The sequence shown here is derived from an EMBL/GenBank/DDBJ whole genome shotgun (WGS) entry which is preliminary data.</text>
</comment>
<dbReference type="EMBL" id="JAODUP010000842">
    <property type="protein sequence ID" value="KAK2143424.1"/>
    <property type="molecule type" value="Genomic_DNA"/>
</dbReference>
<dbReference type="Proteomes" id="UP001208570">
    <property type="component" value="Unassembled WGS sequence"/>
</dbReference>
<gene>
    <name evidence="2" type="ORF">LSH36_841g00024</name>
</gene>
<feature type="compositionally biased region" description="Basic and acidic residues" evidence="1">
    <location>
        <begin position="70"/>
        <end position="85"/>
    </location>
</feature>
<evidence type="ECO:0000313" key="2">
    <source>
        <dbReference type="EMBL" id="KAK2143424.1"/>
    </source>
</evidence>
<proteinExistence type="predicted"/>
<organism evidence="2 3">
    <name type="scientific">Paralvinella palmiformis</name>
    <dbReference type="NCBI Taxonomy" id="53620"/>
    <lineage>
        <taxon>Eukaryota</taxon>
        <taxon>Metazoa</taxon>
        <taxon>Spiralia</taxon>
        <taxon>Lophotrochozoa</taxon>
        <taxon>Annelida</taxon>
        <taxon>Polychaeta</taxon>
        <taxon>Sedentaria</taxon>
        <taxon>Canalipalpata</taxon>
        <taxon>Terebellida</taxon>
        <taxon>Terebelliformia</taxon>
        <taxon>Alvinellidae</taxon>
        <taxon>Paralvinella</taxon>
    </lineage>
</organism>
<name>A0AAD9MUF8_9ANNE</name>
<sequence length="306" mass="34292">MVLQPDQQRVCTMLKDTITLLCKNGLVFKNKFCIEAVIGVTLDDKDMFHISMSQIVQSSVAASDEEDDENKSSSSEKPEINESKLKQRKRCRVKREVDNSGSSSEEDVSEYTTADANNSHRNGKNMHNTTGHHLQPNKVTKTENEFGEDGDEQDDIVFVKQEIDDNWSFSQVGMPRVPVSQSDTQNPELFHVSNRNVTNQNTSGWHIVNESASSTQLVIPENSQPAIRRDQSSDGRDFVELLILAGKGKKELYYLALKQQLLYHLSPEIDLGITGKGFPVMPIKLGMVASGNWASTNGEARGEYYY</sequence>